<comment type="caution">
    <text evidence="10">Lacks conserved residue(s) required for the propagation of feature annotation.</text>
</comment>
<dbReference type="EMBL" id="JBIRPU010000001">
    <property type="protein sequence ID" value="MFI0791466.1"/>
    <property type="molecule type" value="Genomic_DNA"/>
</dbReference>
<evidence type="ECO:0000256" key="6">
    <source>
        <dbReference type="ARBA" id="ARBA00022741"/>
    </source>
</evidence>
<evidence type="ECO:0000256" key="9">
    <source>
        <dbReference type="ARBA" id="ARBA00048743"/>
    </source>
</evidence>
<dbReference type="NCBIfam" id="TIGR00041">
    <property type="entry name" value="DTMP_kinase"/>
    <property type="match status" value="1"/>
</dbReference>
<dbReference type="InterPro" id="IPR039430">
    <property type="entry name" value="Thymidylate_kin-like_dom"/>
</dbReference>
<dbReference type="CDD" id="cd01672">
    <property type="entry name" value="TMPK"/>
    <property type="match status" value="1"/>
</dbReference>
<dbReference type="GO" id="GO:0004798">
    <property type="term" value="F:dTMP kinase activity"/>
    <property type="evidence" value="ECO:0007669"/>
    <property type="project" value="UniProtKB-EC"/>
</dbReference>
<evidence type="ECO:0000259" key="11">
    <source>
        <dbReference type="Pfam" id="PF02223"/>
    </source>
</evidence>
<organism evidence="12 13">
    <name type="scientific">Micromonospora rubida</name>
    <dbReference type="NCBI Taxonomy" id="2697657"/>
    <lineage>
        <taxon>Bacteria</taxon>
        <taxon>Bacillati</taxon>
        <taxon>Actinomycetota</taxon>
        <taxon>Actinomycetes</taxon>
        <taxon>Micromonosporales</taxon>
        <taxon>Micromonosporaceae</taxon>
        <taxon>Micromonospora</taxon>
    </lineage>
</organism>
<protein>
    <recommendedName>
        <fullName evidence="3 10">Thymidylate kinase</fullName>
        <ecNumber evidence="2 10">2.7.4.9</ecNumber>
    </recommendedName>
    <alternativeName>
        <fullName evidence="10">dTMP kinase</fullName>
    </alternativeName>
</protein>
<dbReference type="SUPFAM" id="SSF52540">
    <property type="entry name" value="P-loop containing nucleoside triphosphate hydrolases"/>
    <property type="match status" value="1"/>
</dbReference>
<comment type="function">
    <text evidence="10">Phosphorylation of dTMP to form dTDP in both de novo and salvage pathways of dTTP synthesis.</text>
</comment>
<dbReference type="Proteomes" id="UP001611075">
    <property type="component" value="Unassembled WGS sequence"/>
</dbReference>
<evidence type="ECO:0000313" key="12">
    <source>
        <dbReference type="EMBL" id="MFI0791466.1"/>
    </source>
</evidence>
<evidence type="ECO:0000256" key="10">
    <source>
        <dbReference type="HAMAP-Rule" id="MF_00165"/>
    </source>
</evidence>
<evidence type="ECO:0000256" key="1">
    <source>
        <dbReference type="ARBA" id="ARBA00009776"/>
    </source>
</evidence>
<keyword evidence="5 10" id="KW-0545">Nucleotide biosynthesis</keyword>
<evidence type="ECO:0000256" key="5">
    <source>
        <dbReference type="ARBA" id="ARBA00022727"/>
    </source>
</evidence>
<keyword evidence="7 10" id="KW-0418">Kinase</keyword>
<keyword evidence="4 10" id="KW-0808">Transferase</keyword>
<dbReference type="InterPro" id="IPR018094">
    <property type="entry name" value="Thymidylate_kinase"/>
</dbReference>
<comment type="caution">
    <text evidence="12">The sequence shown here is derived from an EMBL/GenBank/DDBJ whole genome shotgun (WGS) entry which is preliminary data.</text>
</comment>
<comment type="catalytic activity">
    <reaction evidence="9 10">
        <text>dTMP + ATP = dTDP + ADP</text>
        <dbReference type="Rhea" id="RHEA:13517"/>
        <dbReference type="ChEBI" id="CHEBI:30616"/>
        <dbReference type="ChEBI" id="CHEBI:58369"/>
        <dbReference type="ChEBI" id="CHEBI:63528"/>
        <dbReference type="ChEBI" id="CHEBI:456216"/>
        <dbReference type="EC" id="2.7.4.9"/>
    </reaction>
</comment>
<feature type="domain" description="Thymidylate kinase-like" evidence="11">
    <location>
        <begin position="8"/>
        <end position="165"/>
    </location>
</feature>
<keyword evidence="8 10" id="KW-0067">ATP-binding</keyword>
<dbReference type="Pfam" id="PF02223">
    <property type="entry name" value="Thymidylate_kin"/>
    <property type="match status" value="1"/>
</dbReference>
<evidence type="ECO:0000256" key="2">
    <source>
        <dbReference type="ARBA" id="ARBA00012980"/>
    </source>
</evidence>
<dbReference type="InterPro" id="IPR027417">
    <property type="entry name" value="P-loop_NTPase"/>
</dbReference>
<keyword evidence="6 10" id="KW-0547">Nucleotide-binding</keyword>
<keyword evidence="13" id="KW-1185">Reference proteome</keyword>
<comment type="similarity">
    <text evidence="1 10">Belongs to the thymidylate kinase family.</text>
</comment>
<evidence type="ECO:0000256" key="3">
    <source>
        <dbReference type="ARBA" id="ARBA00017144"/>
    </source>
</evidence>
<gene>
    <name evidence="10 12" type="primary">tmk</name>
    <name evidence="12" type="ORF">ACH4OY_01995</name>
</gene>
<name>A0ABW7SCP3_9ACTN</name>
<dbReference type="EC" id="2.7.4.9" evidence="2 10"/>
<evidence type="ECO:0000256" key="4">
    <source>
        <dbReference type="ARBA" id="ARBA00022679"/>
    </source>
</evidence>
<proteinExistence type="inferred from homology"/>
<evidence type="ECO:0000256" key="7">
    <source>
        <dbReference type="ARBA" id="ARBA00022777"/>
    </source>
</evidence>
<accession>A0ABW7SCP3</accession>
<dbReference type="PANTHER" id="PTHR10344:SF4">
    <property type="entry name" value="UMP-CMP KINASE 2, MITOCHONDRIAL"/>
    <property type="match status" value="1"/>
</dbReference>
<sequence>MTGRFVVVDGPSGVGKTTVIALLADLVEAEGREVHRTKEPTHTRLGETARYGTDDYRGLTLACLVTADRYHHLETDVRPALAAGKVVLCDRYLATSLVLQRLDGVDGDFIWALNRYADRPDLTIILTGDPTRARARAAARGIHSRFHRGGPEAGRRERERYDQVAVELAEAGFPVHLHEVGEQKPAEVTAELLLRIRPLLAGTGSGQTPTDRAARISES</sequence>
<dbReference type="HAMAP" id="MF_00165">
    <property type="entry name" value="Thymidylate_kinase"/>
    <property type="match status" value="1"/>
</dbReference>
<dbReference type="RefSeq" id="WP_396676105.1">
    <property type="nucleotide sequence ID" value="NZ_JBIRPU010000001.1"/>
</dbReference>
<evidence type="ECO:0000313" key="13">
    <source>
        <dbReference type="Proteomes" id="UP001611075"/>
    </source>
</evidence>
<dbReference type="PANTHER" id="PTHR10344">
    <property type="entry name" value="THYMIDYLATE KINASE"/>
    <property type="match status" value="1"/>
</dbReference>
<reference evidence="12 13" key="1">
    <citation type="submission" date="2024-10" db="EMBL/GenBank/DDBJ databases">
        <title>The Natural Products Discovery Center: Release of the First 8490 Sequenced Strains for Exploring Actinobacteria Biosynthetic Diversity.</title>
        <authorList>
            <person name="Kalkreuter E."/>
            <person name="Kautsar S.A."/>
            <person name="Yang D."/>
            <person name="Bader C.D."/>
            <person name="Teijaro C.N."/>
            <person name="Fluegel L."/>
            <person name="Davis C.M."/>
            <person name="Simpson J.R."/>
            <person name="Lauterbach L."/>
            <person name="Steele A.D."/>
            <person name="Gui C."/>
            <person name="Meng S."/>
            <person name="Li G."/>
            <person name="Viehrig K."/>
            <person name="Ye F."/>
            <person name="Su P."/>
            <person name="Kiefer A.F."/>
            <person name="Nichols A."/>
            <person name="Cepeda A.J."/>
            <person name="Yan W."/>
            <person name="Fan B."/>
            <person name="Jiang Y."/>
            <person name="Adhikari A."/>
            <person name="Zheng C.-J."/>
            <person name="Schuster L."/>
            <person name="Cowan T.M."/>
            <person name="Smanski M.J."/>
            <person name="Chevrette M.G."/>
            <person name="De Carvalho L.P.S."/>
            <person name="Shen B."/>
        </authorList>
    </citation>
    <scope>NUCLEOTIDE SEQUENCE [LARGE SCALE GENOMIC DNA]</scope>
    <source>
        <strain evidence="12 13">NPDC021253</strain>
    </source>
</reference>
<dbReference type="Gene3D" id="3.40.50.300">
    <property type="entry name" value="P-loop containing nucleotide triphosphate hydrolases"/>
    <property type="match status" value="1"/>
</dbReference>
<evidence type="ECO:0000256" key="8">
    <source>
        <dbReference type="ARBA" id="ARBA00022840"/>
    </source>
</evidence>